<organism evidence="1 2">
    <name type="scientific">Oculimacula yallundae</name>
    <dbReference type="NCBI Taxonomy" id="86028"/>
    <lineage>
        <taxon>Eukaryota</taxon>
        <taxon>Fungi</taxon>
        <taxon>Dikarya</taxon>
        <taxon>Ascomycota</taxon>
        <taxon>Pezizomycotina</taxon>
        <taxon>Leotiomycetes</taxon>
        <taxon>Helotiales</taxon>
        <taxon>Ploettnerulaceae</taxon>
        <taxon>Oculimacula</taxon>
    </lineage>
</organism>
<dbReference type="Proteomes" id="UP001595075">
    <property type="component" value="Unassembled WGS sequence"/>
</dbReference>
<comment type="caution">
    <text evidence="1">The sequence shown here is derived from an EMBL/GenBank/DDBJ whole genome shotgun (WGS) entry which is preliminary data.</text>
</comment>
<keyword evidence="2" id="KW-1185">Reference proteome</keyword>
<protein>
    <submittedName>
        <fullName evidence="1">Uncharacterized protein</fullName>
    </submittedName>
</protein>
<evidence type="ECO:0000313" key="1">
    <source>
        <dbReference type="EMBL" id="KAL2073878.1"/>
    </source>
</evidence>
<name>A0ABR4CVA9_9HELO</name>
<reference evidence="1 2" key="1">
    <citation type="journal article" date="2024" name="Commun. Biol.">
        <title>Comparative genomic analysis of thermophilic fungi reveals convergent evolutionary adaptations and gene losses.</title>
        <authorList>
            <person name="Steindorff A.S."/>
            <person name="Aguilar-Pontes M.V."/>
            <person name="Robinson A.J."/>
            <person name="Andreopoulos B."/>
            <person name="LaButti K."/>
            <person name="Kuo A."/>
            <person name="Mondo S."/>
            <person name="Riley R."/>
            <person name="Otillar R."/>
            <person name="Haridas S."/>
            <person name="Lipzen A."/>
            <person name="Grimwood J."/>
            <person name="Schmutz J."/>
            <person name="Clum A."/>
            <person name="Reid I.D."/>
            <person name="Moisan M.C."/>
            <person name="Butler G."/>
            <person name="Nguyen T.T.M."/>
            <person name="Dewar K."/>
            <person name="Conant G."/>
            <person name="Drula E."/>
            <person name="Henrissat B."/>
            <person name="Hansel C."/>
            <person name="Singer S."/>
            <person name="Hutchinson M.I."/>
            <person name="de Vries R.P."/>
            <person name="Natvig D.O."/>
            <person name="Powell A.J."/>
            <person name="Tsang A."/>
            <person name="Grigoriev I.V."/>
        </authorList>
    </citation>
    <scope>NUCLEOTIDE SEQUENCE [LARGE SCALE GENOMIC DNA]</scope>
    <source>
        <strain evidence="1 2">CBS 494.80</strain>
    </source>
</reference>
<dbReference type="EMBL" id="JAZHXI010000003">
    <property type="protein sequence ID" value="KAL2073878.1"/>
    <property type="molecule type" value="Genomic_DNA"/>
</dbReference>
<gene>
    <name evidence="1" type="ORF">VTL71DRAFT_11204</name>
</gene>
<evidence type="ECO:0000313" key="2">
    <source>
        <dbReference type="Proteomes" id="UP001595075"/>
    </source>
</evidence>
<accession>A0ABR4CVA9</accession>
<sequence>MSADSVTCAKNQIPKAEIAANFALQSDVRVSTIVLQSAWTGTQAVPYHSASHDRKSPRTRDARMETPPYTYLKFETERVVRFITLLSLGIYNDPVRIAFFYAALNRPDLSATTMNTIAEEEGMVAG</sequence>
<proteinExistence type="predicted"/>